<dbReference type="PANTHER" id="PTHR37298">
    <property type="entry name" value="UPF0111 PROTEIN YKAA"/>
    <property type="match status" value="1"/>
</dbReference>
<dbReference type="EMBL" id="PZZL01000005">
    <property type="protein sequence ID" value="PTM55101.1"/>
    <property type="molecule type" value="Genomic_DNA"/>
</dbReference>
<dbReference type="InterPro" id="IPR038078">
    <property type="entry name" value="PhoU-like_sf"/>
</dbReference>
<dbReference type="Gene3D" id="1.20.58.220">
    <property type="entry name" value="Phosphate transport system protein phou homolog 2, domain 2"/>
    <property type="match status" value="1"/>
</dbReference>
<reference evidence="3 4" key="1">
    <citation type="submission" date="2018-04" db="EMBL/GenBank/DDBJ databases">
        <title>Genomic Encyclopedia of Archaeal and Bacterial Type Strains, Phase II (KMG-II): from individual species to whole genera.</title>
        <authorList>
            <person name="Goeker M."/>
        </authorList>
    </citation>
    <scope>NUCLEOTIDE SEQUENCE [LARGE SCALE GENOMIC DNA]</scope>
    <source>
        <strain evidence="3 4">DSM 25521</strain>
    </source>
</reference>
<dbReference type="AlphaFoldDB" id="A0A2T4Z2X0"/>
<proteinExistence type="inferred from homology"/>
<dbReference type="InterPro" id="IPR052912">
    <property type="entry name" value="UPF0111_domain"/>
</dbReference>
<evidence type="ECO:0000256" key="2">
    <source>
        <dbReference type="SAM" id="Coils"/>
    </source>
</evidence>
<evidence type="ECO:0000313" key="4">
    <source>
        <dbReference type="Proteomes" id="UP000241808"/>
    </source>
</evidence>
<dbReference type="InterPro" id="IPR018445">
    <property type="entry name" value="Put_Phosphate_transp_reg"/>
</dbReference>
<accession>A0A2T4Z2X0</accession>
<dbReference type="OrthoDB" id="9797568at2"/>
<evidence type="ECO:0000256" key="1">
    <source>
        <dbReference type="ARBA" id="ARBA00008591"/>
    </source>
</evidence>
<gene>
    <name evidence="3" type="ORF">C8P69_105254</name>
</gene>
<keyword evidence="2" id="KW-0175">Coiled coil</keyword>
<comment type="similarity">
    <text evidence="1">Belongs to the UPF0111 family.</text>
</comment>
<name>A0A2T4Z2X0_9HYPH</name>
<dbReference type="Pfam" id="PF01865">
    <property type="entry name" value="PhoU_div"/>
    <property type="match status" value="1"/>
</dbReference>
<comment type="caution">
    <text evidence="3">The sequence shown here is derived from an EMBL/GenBank/DDBJ whole genome shotgun (WGS) entry which is preliminary data.</text>
</comment>
<dbReference type="Proteomes" id="UP000241808">
    <property type="component" value="Unassembled WGS sequence"/>
</dbReference>
<organism evidence="3 4">
    <name type="scientific">Phreatobacter oligotrophus</name>
    <dbReference type="NCBI Taxonomy" id="1122261"/>
    <lineage>
        <taxon>Bacteria</taxon>
        <taxon>Pseudomonadati</taxon>
        <taxon>Pseudomonadota</taxon>
        <taxon>Alphaproteobacteria</taxon>
        <taxon>Hyphomicrobiales</taxon>
        <taxon>Phreatobacteraceae</taxon>
        <taxon>Phreatobacter</taxon>
    </lineage>
</organism>
<feature type="coiled-coil region" evidence="2">
    <location>
        <begin position="138"/>
        <end position="165"/>
    </location>
</feature>
<evidence type="ECO:0000313" key="3">
    <source>
        <dbReference type="EMBL" id="PTM55101.1"/>
    </source>
</evidence>
<sequence>MLGWFHKLLPREDKFFDLFELHAATLVAGAEALKGLLDGSLEVEMGSREVLAQENRADEIAAQVMVALGRTFITPFDRSDIEALIGSMDDAIDQMQKTVKTIGLYEVTAFTPAMKDLGFTIVEAAARVADLLPMLRDIKKHVDAINALTKEIGRIEERSDELCDRGLKELFHAHRGGDAMAFITGAEVYDHLEKVVDRFEDVAKGVSRIVLEHL</sequence>
<protein>
    <recommendedName>
        <fullName evidence="5">Nuclease PIN</fullName>
    </recommendedName>
</protein>
<dbReference type="PANTHER" id="PTHR37298:SF1">
    <property type="entry name" value="UPF0111 PROTEIN YKAA"/>
    <property type="match status" value="1"/>
</dbReference>
<keyword evidence="4" id="KW-1185">Reference proteome</keyword>
<evidence type="ECO:0008006" key="5">
    <source>
        <dbReference type="Google" id="ProtNLM"/>
    </source>
</evidence>
<dbReference type="RefSeq" id="WP_108177944.1">
    <property type="nucleotide sequence ID" value="NZ_PZZL01000005.1"/>
</dbReference>